<proteinExistence type="predicted"/>
<evidence type="ECO:0000313" key="2">
    <source>
        <dbReference type="Proteomes" id="UP001055439"/>
    </source>
</evidence>
<dbReference type="AlphaFoldDB" id="A0A9E7KRX5"/>
<dbReference type="Proteomes" id="UP001055439">
    <property type="component" value="Chromosome 8"/>
</dbReference>
<evidence type="ECO:0000313" key="1">
    <source>
        <dbReference type="EMBL" id="URE31643.1"/>
    </source>
</evidence>
<reference evidence="1" key="1">
    <citation type="submission" date="2022-05" db="EMBL/GenBank/DDBJ databases">
        <title>The Musa troglodytarum L. genome provides insights into the mechanism of non-climacteric behaviour and enrichment of carotenoids.</title>
        <authorList>
            <person name="Wang J."/>
        </authorList>
    </citation>
    <scope>NUCLEOTIDE SEQUENCE</scope>
    <source>
        <tissue evidence="1">Leaf</tissue>
    </source>
</reference>
<organism evidence="1 2">
    <name type="scientific">Musa troglodytarum</name>
    <name type="common">fe'i banana</name>
    <dbReference type="NCBI Taxonomy" id="320322"/>
    <lineage>
        <taxon>Eukaryota</taxon>
        <taxon>Viridiplantae</taxon>
        <taxon>Streptophyta</taxon>
        <taxon>Embryophyta</taxon>
        <taxon>Tracheophyta</taxon>
        <taxon>Spermatophyta</taxon>
        <taxon>Magnoliopsida</taxon>
        <taxon>Liliopsida</taxon>
        <taxon>Zingiberales</taxon>
        <taxon>Musaceae</taxon>
        <taxon>Musa</taxon>
    </lineage>
</organism>
<name>A0A9E7KRX5_9LILI</name>
<sequence length="115" mass="13352">MQAIAVSTTHLLIDFFIITTSRDFQEISSDIKVVFNFYTWTTGWFFFHIPCATNWGRSWDFILYIRSKFVSRRFDLCTEYLDEVAQTTSIKCTNPVVSSVSEVFIGGLQNTMFFG</sequence>
<accession>A0A9E7KRX5</accession>
<dbReference type="EMBL" id="CP097510">
    <property type="protein sequence ID" value="URE31643.1"/>
    <property type="molecule type" value="Genomic_DNA"/>
</dbReference>
<protein>
    <submittedName>
        <fullName evidence="1">Uncharacterized protein</fullName>
    </submittedName>
</protein>
<gene>
    <name evidence="1" type="ORF">MUK42_34691</name>
</gene>
<keyword evidence="2" id="KW-1185">Reference proteome</keyword>